<dbReference type="Proteomes" id="UP000218811">
    <property type="component" value="Unassembled WGS sequence"/>
</dbReference>
<evidence type="ECO:0000256" key="5">
    <source>
        <dbReference type="ARBA" id="ARBA00022617"/>
    </source>
</evidence>
<evidence type="ECO:0000256" key="12">
    <source>
        <dbReference type="ARBA" id="ARBA00023136"/>
    </source>
</evidence>
<keyword evidence="12" id="KW-0472">Membrane</keyword>
<keyword evidence="8" id="KW-1133">Transmembrane helix</keyword>
<keyword evidence="9 14" id="KW-0560">Oxidoreductase</keyword>
<dbReference type="InterPro" id="IPR036396">
    <property type="entry name" value="Cyt_P450_sf"/>
</dbReference>
<keyword evidence="10 13" id="KW-0408">Iron</keyword>
<keyword evidence="7 13" id="KW-0479">Metal-binding</keyword>
<keyword evidence="5 13" id="KW-0349">Heme</keyword>
<dbReference type="OrthoDB" id="2789670at2759"/>
<dbReference type="GO" id="GO:0020037">
    <property type="term" value="F:heme binding"/>
    <property type="evidence" value="ECO:0007669"/>
    <property type="project" value="InterPro"/>
</dbReference>
<dbReference type="Pfam" id="PF00067">
    <property type="entry name" value="p450"/>
    <property type="match status" value="1"/>
</dbReference>
<reference evidence="15 16" key="1">
    <citation type="journal article" date="2012" name="Science">
        <title>The Paleozoic origin of enzymatic lignin decomposition reconstructed from 31 fungal genomes.</title>
        <authorList>
            <person name="Floudas D."/>
            <person name="Binder M."/>
            <person name="Riley R."/>
            <person name="Barry K."/>
            <person name="Blanchette R.A."/>
            <person name="Henrissat B."/>
            <person name="Martinez A.T."/>
            <person name="Otillar R."/>
            <person name="Spatafora J.W."/>
            <person name="Yadav J.S."/>
            <person name="Aerts A."/>
            <person name="Benoit I."/>
            <person name="Boyd A."/>
            <person name="Carlson A."/>
            <person name="Copeland A."/>
            <person name="Coutinho P.M."/>
            <person name="de Vries R.P."/>
            <person name="Ferreira P."/>
            <person name="Findley K."/>
            <person name="Foster B."/>
            <person name="Gaskell J."/>
            <person name="Glotzer D."/>
            <person name="Gorecki P."/>
            <person name="Heitman J."/>
            <person name="Hesse C."/>
            <person name="Hori C."/>
            <person name="Igarashi K."/>
            <person name="Jurgens J.A."/>
            <person name="Kallen N."/>
            <person name="Kersten P."/>
            <person name="Kohler A."/>
            <person name="Kuees U."/>
            <person name="Kumar T.K.A."/>
            <person name="Kuo A."/>
            <person name="LaButti K."/>
            <person name="Larrondo L.F."/>
            <person name="Lindquist E."/>
            <person name="Ling A."/>
            <person name="Lombard V."/>
            <person name="Lucas S."/>
            <person name="Lundell T."/>
            <person name="Martin R."/>
            <person name="McLaughlin D.J."/>
            <person name="Morgenstern I."/>
            <person name="Morin E."/>
            <person name="Murat C."/>
            <person name="Nagy L.G."/>
            <person name="Nolan M."/>
            <person name="Ohm R.A."/>
            <person name="Patyshakuliyeva A."/>
            <person name="Rokas A."/>
            <person name="Ruiz-Duenas F.J."/>
            <person name="Sabat G."/>
            <person name="Salamov A."/>
            <person name="Samejima M."/>
            <person name="Schmutz J."/>
            <person name="Slot J.C."/>
            <person name="St John F."/>
            <person name="Stenlid J."/>
            <person name="Sun H."/>
            <person name="Sun S."/>
            <person name="Syed K."/>
            <person name="Tsang A."/>
            <person name="Wiebenga A."/>
            <person name="Young D."/>
            <person name="Pisabarro A."/>
            <person name="Eastwood D.C."/>
            <person name="Martin F."/>
            <person name="Cullen D."/>
            <person name="Grigoriev I.V."/>
            <person name="Hibbett D.S."/>
        </authorList>
    </citation>
    <scope>NUCLEOTIDE SEQUENCE [LARGE SCALE GENOMIC DNA]</scope>
    <source>
        <strain evidence="15 16">MD-104</strain>
    </source>
</reference>
<evidence type="ECO:0000256" key="1">
    <source>
        <dbReference type="ARBA" id="ARBA00001971"/>
    </source>
</evidence>
<dbReference type="Gene3D" id="1.10.630.10">
    <property type="entry name" value="Cytochrome P450"/>
    <property type="match status" value="1"/>
</dbReference>
<comment type="pathway">
    <text evidence="3">Secondary metabolite biosynthesis.</text>
</comment>
<dbReference type="PROSITE" id="PS00086">
    <property type="entry name" value="CYTOCHROME_P450"/>
    <property type="match status" value="1"/>
</dbReference>
<dbReference type="GO" id="GO:0004497">
    <property type="term" value="F:monooxygenase activity"/>
    <property type="evidence" value="ECO:0007669"/>
    <property type="project" value="UniProtKB-KW"/>
</dbReference>
<evidence type="ECO:0000256" key="9">
    <source>
        <dbReference type="ARBA" id="ARBA00023002"/>
    </source>
</evidence>
<dbReference type="PRINTS" id="PR00463">
    <property type="entry name" value="EP450I"/>
</dbReference>
<dbReference type="InterPro" id="IPR002401">
    <property type="entry name" value="Cyt_P450_E_grp-I"/>
</dbReference>
<evidence type="ECO:0000313" key="15">
    <source>
        <dbReference type="EMBL" id="PCH43329.1"/>
    </source>
</evidence>
<dbReference type="AlphaFoldDB" id="A0A2H3JWQ1"/>
<dbReference type="InterPro" id="IPR001128">
    <property type="entry name" value="Cyt_P450"/>
</dbReference>
<organism evidence="15 16">
    <name type="scientific">Wolfiporia cocos (strain MD-104)</name>
    <name type="common">Brown rot fungus</name>
    <dbReference type="NCBI Taxonomy" id="742152"/>
    <lineage>
        <taxon>Eukaryota</taxon>
        <taxon>Fungi</taxon>
        <taxon>Dikarya</taxon>
        <taxon>Basidiomycota</taxon>
        <taxon>Agaricomycotina</taxon>
        <taxon>Agaricomycetes</taxon>
        <taxon>Polyporales</taxon>
        <taxon>Phaeolaceae</taxon>
        <taxon>Wolfiporia</taxon>
    </lineage>
</organism>
<evidence type="ECO:0000256" key="13">
    <source>
        <dbReference type="PIRSR" id="PIRSR602401-1"/>
    </source>
</evidence>
<dbReference type="GO" id="GO:0016020">
    <property type="term" value="C:membrane"/>
    <property type="evidence" value="ECO:0007669"/>
    <property type="project" value="UniProtKB-SubCell"/>
</dbReference>
<evidence type="ECO:0000256" key="7">
    <source>
        <dbReference type="ARBA" id="ARBA00022723"/>
    </source>
</evidence>
<gene>
    <name evidence="15" type="ORF">WOLCODRAFT_74197</name>
</gene>
<dbReference type="SUPFAM" id="SSF48264">
    <property type="entry name" value="Cytochrome P450"/>
    <property type="match status" value="1"/>
</dbReference>
<evidence type="ECO:0000256" key="14">
    <source>
        <dbReference type="RuleBase" id="RU000461"/>
    </source>
</evidence>
<comment type="subcellular location">
    <subcellularLocation>
        <location evidence="2">Membrane</location>
        <topology evidence="2">Single-pass membrane protein</topology>
    </subcellularLocation>
</comment>
<dbReference type="CDD" id="cd11065">
    <property type="entry name" value="CYP64-like"/>
    <property type="match status" value="1"/>
</dbReference>
<dbReference type="EMBL" id="KB468135">
    <property type="protein sequence ID" value="PCH43329.1"/>
    <property type="molecule type" value="Genomic_DNA"/>
</dbReference>
<comment type="cofactor">
    <cofactor evidence="1 13">
        <name>heme</name>
        <dbReference type="ChEBI" id="CHEBI:30413"/>
    </cofactor>
</comment>
<evidence type="ECO:0000256" key="8">
    <source>
        <dbReference type="ARBA" id="ARBA00022989"/>
    </source>
</evidence>
<dbReference type="OMA" id="ACKEAMR"/>
<proteinExistence type="inferred from homology"/>
<evidence type="ECO:0000256" key="3">
    <source>
        <dbReference type="ARBA" id="ARBA00005179"/>
    </source>
</evidence>
<dbReference type="InterPro" id="IPR050364">
    <property type="entry name" value="Cytochrome_P450_fung"/>
</dbReference>
<dbReference type="GO" id="GO:0016705">
    <property type="term" value="F:oxidoreductase activity, acting on paired donors, with incorporation or reduction of molecular oxygen"/>
    <property type="evidence" value="ECO:0007669"/>
    <property type="project" value="InterPro"/>
</dbReference>
<protein>
    <submittedName>
        <fullName evidence="15">Cytochrome P450</fullName>
    </submittedName>
</protein>
<name>A0A2H3JWQ1_WOLCO</name>
<keyword evidence="6" id="KW-0812">Transmembrane</keyword>
<feature type="binding site" description="axial binding residue" evidence="13">
    <location>
        <position position="447"/>
    </location>
    <ligand>
        <name>heme</name>
        <dbReference type="ChEBI" id="CHEBI:30413"/>
    </ligand>
    <ligandPart>
        <name>Fe</name>
        <dbReference type="ChEBI" id="CHEBI:18248"/>
    </ligandPart>
</feature>
<evidence type="ECO:0000256" key="2">
    <source>
        <dbReference type="ARBA" id="ARBA00004167"/>
    </source>
</evidence>
<keyword evidence="11 14" id="KW-0503">Monooxygenase</keyword>
<dbReference type="PANTHER" id="PTHR46300">
    <property type="entry name" value="P450, PUTATIVE (EUROFUNG)-RELATED-RELATED"/>
    <property type="match status" value="1"/>
</dbReference>
<comment type="similarity">
    <text evidence="4 14">Belongs to the cytochrome P450 family.</text>
</comment>
<dbReference type="GO" id="GO:0005506">
    <property type="term" value="F:iron ion binding"/>
    <property type="evidence" value="ECO:0007669"/>
    <property type="project" value="InterPro"/>
</dbReference>
<sequence>MALQFRDVAVIITIVLVAVLLHYGNRQHYVKGKRLPPGPRPLFVIGNSHQFSPMYLPQQFAQWRLKYGDIIYATIFQKPVIILNTVESAEDLLDKKSSIYSDRPHTILYDQILGWVANMAFMEYGERWKKQRKWAQSAYNDKPTLRTYRPVQTREVYALLLNFLNTPDEFHMHIKRYVAALMMETTYGHSISAADDEYVRMADEAFAVTTEAGSPGASIIDIFPLLWYVPPWIPGASFMRRTIKARPLIEAATDIPYLNVKKSMINGTAKPSFVLSLLKDAVMTGKLTKEHEDDIKGLAVVLYGGKALHTSSVLLTFILSMTLFQYALQKAQEELDRVVGRHRLPDLEDRESLPYLDSLIKEVYRWNCPTPLAIPHRVMEDDEYRGYHIPKGSMVIPNIWYLFMMRDPSEFADPERFWPERFLEMSPNEAQQKNPINFIFGFGRRICPGRHFADENIWLAIACTASLFNIQKARDIHGQEITPDAAFSSGFVSHPKQFECEIKPRSEDAVKLLLGYIDSSL</sequence>
<dbReference type="InterPro" id="IPR017972">
    <property type="entry name" value="Cyt_P450_CS"/>
</dbReference>
<accession>A0A2H3JWQ1</accession>
<evidence type="ECO:0000256" key="6">
    <source>
        <dbReference type="ARBA" id="ARBA00022692"/>
    </source>
</evidence>
<evidence type="ECO:0000256" key="11">
    <source>
        <dbReference type="ARBA" id="ARBA00023033"/>
    </source>
</evidence>
<dbReference type="STRING" id="742152.A0A2H3JWQ1"/>
<keyword evidence="16" id="KW-1185">Reference proteome</keyword>
<dbReference type="PANTHER" id="PTHR46300:SF7">
    <property type="entry name" value="P450, PUTATIVE (EUROFUNG)-RELATED"/>
    <property type="match status" value="1"/>
</dbReference>
<evidence type="ECO:0000256" key="10">
    <source>
        <dbReference type="ARBA" id="ARBA00023004"/>
    </source>
</evidence>
<evidence type="ECO:0000313" key="16">
    <source>
        <dbReference type="Proteomes" id="UP000218811"/>
    </source>
</evidence>
<evidence type="ECO:0000256" key="4">
    <source>
        <dbReference type="ARBA" id="ARBA00010617"/>
    </source>
</evidence>